<dbReference type="EnsemblPlants" id="TraesCS2B02G301900.1">
    <property type="protein sequence ID" value="TraesCS2B02G301900.1.cds1"/>
    <property type="gene ID" value="TraesCS2B02G301900"/>
</dbReference>
<dbReference type="Gramene" id="TraesNOR2B03G00968040.1">
    <property type="protein sequence ID" value="TraesNOR2B03G00968040.1.CDS1"/>
    <property type="gene ID" value="TraesNOR2B03G00968040"/>
</dbReference>
<dbReference type="Gramene" id="TraesLAC2D03G01147720.1">
    <property type="protein sequence ID" value="TraesLAC2D03G01147720.1.CDS1"/>
    <property type="gene ID" value="TraesLAC2D03G01147720"/>
</dbReference>
<dbReference type="Gramene" id="TraesJUL2B03G00960250.1">
    <property type="protein sequence ID" value="TraesJUL2B03G00960250.1.CDS1"/>
    <property type="gene ID" value="TraesJUL2B03G00960250"/>
</dbReference>
<dbReference type="Gramene" id="TraesCS2D02G283500.1">
    <property type="protein sequence ID" value="TraesCS2D02G283500.1.cds1"/>
    <property type="gene ID" value="TraesCS2D02G283500"/>
</dbReference>
<dbReference type="EnsemblPlants" id="TraesCS2D02G283500.1">
    <property type="protein sequence ID" value="TraesCS2D02G283500.1.cds1"/>
    <property type="gene ID" value="TraesCS2D02G283500"/>
</dbReference>
<dbReference type="OrthoDB" id="1984447at2759"/>
<dbReference type="Proteomes" id="UP000019116">
    <property type="component" value="Chromosome 2B"/>
</dbReference>
<organism evidence="1">
    <name type="scientific">Triticum aestivum</name>
    <name type="common">Wheat</name>
    <dbReference type="NCBI Taxonomy" id="4565"/>
    <lineage>
        <taxon>Eukaryota</taxon>
        <taxon>Viridiplantae</taxon>
        <taxon>Streptophyta</taxon>
        <taxon>Embryophyta</taxon>
        <taxon>Tracheophyta</taxon>
        <taxon>Spermatophyta</taxon>
        <taxon>Magnoliopsida</taxon>
        <taxon>Liliopsida</taxon>
        <taxon>Poales</taxon>
        <taxon>Poaceae</taxon>
        <taxon>BOP clade</taxon>
        <taxon>Pooideae</taxon>
        <taxon>Triticodae</taxon>
        <taxon>Triticeae</taxon>
        <taxon>Triticinae</taxon>
        <taxon>Triticum</taxon>
    </lineage>
</organism>
<dbReference type="AlphaFoldDB" id="A0A341RA66"/>
<protein>
    <submittedName>
        <fullName evidence="1">Uncharacterized protein</fullName>
    </submittedName>
</protein>
<dbReference type="Gramene" id="TraesLDM2D03G01197050.1">
    <property type="protein sequence ID" value="TraesLDM2D03G01197050.1.CDS1"/>
    <property type="gene ID" value="TraesLDM2D03G01197050"/>
</dbReference>
<keyword evidence="2" id="KW-1185">Reference proteome</keyword>
<name>A0A341RA66_WHEAT</name>
<dbReference type="Gramene" id="TraesJUL2D03G01202510.1">
    <property type="protein sequence ID" value="TraesJUL2D03G01202510.1.CDS1"/>
    <property type="gene ID" value="TraesJUL2D03G01202510"/>
</dbReference>
<dbReference type="Gramene" id="TraesJAG2B03G00953770.1">
    <property type="protein sequence ID" value="TraesJAG2B03G00953770.1.CDS1"/>
    <property type="gene ID" value="TraesJAG2B03G00953770"/>
</dbReference>
<accession>A0A341RA66</accession>
<dbReference type="Gramene" id="TraesSYM2B03G00968000.1">
    <property type="protein sequence ID" value="TraesSYM2B03G00968000.1.CDS1"/>
    <property type="gene ID" value="TraesSYM2B03G00968000"/>
</dbReference>
<evidence type="ECO:0000313" key="2">
    <source>
        <dbReference type="Proteomes" id="UP000019116"/>
    </source>
</evidence>
<dbReference type="Gramene" id="TraesSTA2D03G01185180.1">
    <property type="protein sequence ID" value="TraesSTA2D03G01185180.1.CDS1"/>
    <property type="gene ID" value="TraesSTA2D03G01185180"/>
</dbReference>
<proteinExistence type="predicted"/>
<reference evidence="1" key="2">
    <citation type="submission" date="2018-10" db="UniProtKB">
        <authorList>
            <consortium name="EnsemblPlants"/>
        </authorList>
    </citation>
    <scope>IDENTIFICATION</scope>
</reference>
<dbReference type="Gramene" id="TraesRN2A0100687100.1">
    <property type="protein sequence ID" value="TraesRN2A0100687100.1"/>
    <property type="gene ID" value="TraesRN2A0100687100"/>
</dbReference>
<dbReference type="Gramene" id="TraesCS2B02G301900.1">
    <property type="protein sequence ID" value="TraesCS2B02G301900.1.cds1"/>
    <property type="gene ID" value="TraesCS2B02G301900"/>
</dbReference>
<dbReference type="Gramene" id="TraesLDM2B03G00955450.1">
    <property type="protein sequence ID" value="TraesLDM2B03G00955450.1.CDS1"/>
    <property type="gene ID" value="TraesLDM2B03G00955450"/>
</dbReference>
<dbReference type="Gramene" id="TraesSYM2D03G01211350.1">
    <property type="protein sequence ID" value="TraesSYM2D03G01211350.1.CDS1"/>
    <property type="gene ID" value="TraesSYM2D03G01211350"/>
</dbReference>
<dbReference type="Gramene" id="TraesRN2B0100810100.1">
    <property type="protein sequence ID" value="TraesRN2B0100810100.1"/>
    <property type="gene ID" value="TraesRN2B0100810100"/>
</dbReference>
<dbReference type="Gramene" id="TraesJAG2D03G01202560.1">
    <property type="protein sequence ID" value="TraesJAG2D03G01202560.1.CDS1"/>
    <property type="gene ID" value="TraesJAG2D03G01202560"/>
</dbReference>
<dbReference type="Gramene" id="TraesPARA_EIv1.0_0543770.1">
    <property type="protein sequence ID" value="TraesPARA_EIv1.0_0543770.1.CDS1"/>
    <property type="gene ID" value="TraesPARA_EIv1.0_0543770"/>
</dbReference>
<reference evidence="1" key="1">
    <citation type="submission" date="2018-08" db="EMBL/GenBank/DDBJ databases">
        <authorList>
            <person name="Rossello M."/>
        </authorList>
    </citation>
    <scope>NUCLEOTIDE SEQUENCE [LARGE SCALE GENOMIC DNA]</scope>
    <source>
        <strain evidence="1">cv. Chinese Spring</strain>
    </source>
</reference>
<dbReference type="Proteomes" id="UP000019116">
    <property type="component" value="Chromosome 2D"/>
</dbReference>
<dbReference type="Gramene" id="TraesARI2D03G01212470.1">
    <property type="protein sequence ID" value="TraesARI2D03G01212470.1.CDS1"/>
    <property type="gene ID" value="TraesARI2D03G01212470"/>
</dbReference>
<dbReference type="Gramene" id="TraesCS2B03G0789900.1">
    <property type="protein sequence ID" value="TraesCS2B03G0789900.1.CDS1"/>
    <property type="gene ID" value="TraesCS2B03G0789900"/>
</dbReference>
<evidence type="ECO:0000313" key="1">
    <source>
        <dbReference type="EnsemblPlants" id="TraesCS2B02G301900.1.cds1"/>
    </source>
</evidence>
<dbReference type="Gramene" id="TraesNOR2D03G01212560.1">
    <property type="protein sequence ID" value="TraesNOR2D03G01212560.1.CDS1"/>
    <property type="gene ID" value="TraesNOR2D03G01212560"/>
</dbReference>
<dbReference type="Gramene" id="TraesPARA_EIv1.0_0696640.1">
    <property type="protein sequence ID" value="TraesPARA_EIv1.0_0696640.1.CDS1"/>
    <property type="gene ID" value="TraesPARA_EIv1.0_0696640"/>
</dbReference>
<dbReference type="Gramene" id="TraesMAC2B03G00952490.1">
    <property type="protein sequence ID" value="TraesMAC2B03G00952490.1.CDS1"/>
    <property type="gene ID" value="TraesMAC2B03G00952490"/>
</dbReference>
<dbReference type="Gramene" id="TraesSTA2B03G00951330.1">
    <property type="protein sequence ID" value="TraesSTA2B03G00951330.1.CDS1"/>
    <property type="gene ID" value="TraesSTA2B03G00951330"/>
</dbReference>
<dbReference type="Gramene" id="TraesARI2B03G00968660.1">
    <property type="protein sequence ID" value="TraesARI2B03G00968660.1.CDS1"/>
    <property type="gene ID" value="TraesARI2B03G00968660"/>
</dbReference>
<sequence>MHIGGSILMIESIAEGTLQMPSPQIKPEATAPAKSSDSLRLIFSQTNRMTVPTNMSIAKYAPM</sequence>
<dbReference type="Gramene" id="TraesCS2D03G0657100.1">
    <property type="protein sequence ID" value="TraesCS2D03G0657100.1.CDS1"/>
    <property type="gene ID" value="TraesCS2D03G0657100"/>
</dbReference>
<dbReference type="Gramene" id="TraesMAC2D03G01194250.1">
    <property type="protein sequence ID" value="TraesMAC2D03G01194250.1.CDS1"/>
    <property type="gene ID" value="TraesMAC2D03G01194250"/>
</dbReference>
<dbReference type="Gramene" id="TraesRN2D0100699500.1">
    <property type="protein sequence ID" value="TraesRN2D0100699500.1"/>
    <property type="gene ID" value="TraesRN2D0100699500"/>
</dbReference>